<evidence type="ECO:0000313" key="10">
    <source>
        <dbReference type="EMBL" id="SDB31636.1"/>
    </source>
</evidence>
<dbReference type="GO" id="GO:0019346">
    <property type="term" value="P:transsulfuration"/>
    <property type="evidence" value="ECO:0007669"/>
    <property type="project" value="InterPro"/>
</dbReference>
<keyword evidence="3 8" id="KW-0663">Pyridoxal phosphate</keyword>
<name>A0A1G6CFE6_EUBOX</name>
<accession>A0A1G6CFE6</accession>
<dbReference type="InterPro" id="IPR015422">
    <property type="entry name" value="PyrdxlP-dep_Trfase_small"/>
</dbReference>
<dbReference type="CDD" id="cd00614">
    <property type="entry name" value="CGS_like"/>
    <property type="match status" value="1"/>
</dbReference>
<dbReference type="GO" id="GO:0030170">
    <property type="term" value="F:pyridoxal phosphate binding"/>
    <property type="evidence" value="ECO:0007669"/>
    <property type="project" value="InterPro"/>
</dbReference>
<evidence type="ECO:0000256" key="2">
    <source>
        <dbReference type="ARBA" id="ARBA00009077"/>
    </source>
</evidence>
<dbReference type="InterPro" id="IPR015424">
    <property type="entry name" value="PyrdxlP-dep_Trfase"/>
</dbReference>
<evidence type="ECO:0000313" key="11">
    <source>
        <dbReference type="Proteomes" id="UP000199228"/>
    </source>
</evidence>
<dbReference type="InterPro" id="IPR000277">
    <property type="entry name" value="Cys/Met-Metab_PyrdxlP-dep_enz"/>
</dbReference>
<dbReference type="PANTHER" id="PTHR11808">
    <property type="entry name" value="TRANS-SULFURATION ENZYME FAMILY MEMBER"/>
    <property type="match status" value="1"/>
</dbReference>
<evidence type="ECO:0000256" key="4">
    <source>
        <dbReference type="ARBA" id="ARBA00047175"/>
    </source>
</evidence>
<proteinExistence type="inferred from homology"/>
<comment type="catalytic activity">
    <reaction evidence="7">
        <text>L-methionine + H2O = methanethiol + 2-oxobutanoate + NH4(+)</text>
        <dbReference type="Rhea" id="RHEA:23800"/>
        <dbReference type="ChEBI" id="CHEBI:15377"/>
        <dbReference type="ChEBI" id="CHEBI:16007"/>
        <dbReference type="ChEBI" id="CHEBI:16763"/>
        <dbReference type="ChEBI" id="CHEBI:28938"/>
        <dbReference type="ChEBI" id="CHEBI:57844"/>
        <dbReference type="EC" id="4.4.1.11"/>
    </reaction>
    <physiologicalReaction direction="left-to-right" evidence="7">
        <dbReference type="Rhea" id="RHEA:23801"/>
    </physiologicalReaction>
</comment>
<protein>
    <recommendedName>
        <fullName evidence="4">homocysteine desulfhydrase</fullName>
        <ecNumber evidence="4">4.4.1.2</ecNumber>
    </recommendedName>
    <alternativeName>
        <fullName evidence="5">Homocysteine desulfhydrase</fullName>
    </alternativeName>
</protein>
<dbReference type="Gene3D" id="3.40.640.10">
    <property type="entry name" value="Type I PLP-dependent aspartate aminotransferase-like (Major domain)"/>
    <property type="match status" value="1"/>
</dbReference>
<dbReference type="STRING" id="1732.SAMN02910417_02338"/>
<comment type="catalytic activity">
    <reaction evidence="6">
        <text>L-homocysteine + H2O = 2-oxobutanoate + hydrogen sulfide + NH4(+) + H(+)</text>
        <dbReference type="Rhea" id="RHEA:14501"/>
        <dbReference type="ChEBI" id="CHEBI:15377"/>
        <dbReference type="ChEBI" id="CHEBI:15378"/>
        <dbReference type="ChEBI" id="CHEBI:16763"/>
        <dbReference type="ChEBI" id="CHEBI:28938"/>
        <dbReference type="ChEBI" id="CHEBI:29919"/>
        <dbReference type="ChEBI" id="CHEBI:58199"/>
        <dbReference type="EC" id="4.4.1.2"/>
    </reaction>
    <physiologicalReaction direction="left-to-right" evidence="6">
        <dbReference type="Rhea" id="RHEA:14502"/>
    </physiologicalReaction>
</comment>
<evidence type="ECO:0000256" key="6">
    <source>
        <dbReference type="ARBA" id="ARBA00048780"/>
    </source>
</evidence>
<dbReference type="RefSeq" id="WP_090174536.1">
    <property type="nucleotide sequence ID" value="NZ_FMXR01000019.1"/>
</dbReference>
<dbReference type="GO" id="GO:0018826">
    <property type="term" value="F:methionine gamma-lyase activity"/>
    <property type="evidence" value="ECO:0007669"/>
    <property type="project" value="UniProtKB-EC"/>
</dbReference>
<dbReference type="InterPro" id="IPR015421">
    <property type="entry name" value="PyrdxlP-dep_Trfase_major"/>
</dbReference>
<evidence type="ECO:0000256" key="7">
    <source>
        <dbReference type="ARBA" id="ARBA00052699"/>
    </source>
</evidence>
<evidence type="ECO:0000256" key="8">
    <source>
        <dbReference type="PIRSR" id="PIRSR001434-2"/>
    </source>
</evidence>
<comment type="cofactor">
    <cofactor evidence="1 9">
        <name>pyridoxal 5'-phosphate</name>
        <dbReference type="ChEBI" id="CHEBI:597326"/>
    </cofactor>
</comment>
<dbReference type="GO" id="GO:0047982">
    <property type="term" value="F:homocysteine desulfhydrase activity"/>
    <property type="evidence" value="ECO:0007669"/>
    <property type="project" value="UniProtKB-EC"/>
</dbReference>
<dbReference type="Gene3D" id="3.90.1150.10">
    <property type="entry name" value="Aspartate Aminotransferase, domain 1"/>
    <property type="match status" value="1"/>
</dbReference>
<organism evidence="10 11">
    <name type="scientific">Eubacterium oxidoreducens</name>
    <dbReference type="NCBI Taxonomy" id="1732"/>
    <lineage>
        <taxon>Bacteria</taxon>
        <taxon>Bacillati</taxon>
        <taxon>Bacillota</taxon>
        <taxon>Clostridia</taxon>
        <taxon>Eubacteriales</taxon>
        <taxon>Eubacteriaceae</taxon>
        <taxon>Eubacterium</taxon>
    </lineage>
</organism>
<dbReference type="PIRSF" id="PIRSF001434">
    <property type="entry name" value="CGS"/>
    <property type="match status" value="1"/>
</dbReference>
<evidence type="ECO:0000256" key="5">
    <source>
        <dbReference type="ARBA" id="ARBA00047199"/>
    </source>
</evidence>
<dbReference type="InterPro" id="IPR054542">
    <property type="entry name" value="Cys_met_metab_PP"/>
</dbReference>
<gene>
    <name evidence="10" type="ORF">SAMN02910417_02338</name>
</gene>
<comment type="similarity">
    <text evidence="2 9">Belongs to the trans-sulfuration enzymes family.</text>
</comment>
<dbReference type="FunFam" id="3.40.640.10:FF:000046">
    <property type="entry name" value="Cystathionine gamma-lyase"/>
    <property type="match status" value="1"/>
</dbReference>
<dbReference type="EMBL" id="FMXR01000019">
    <property type="protein sequence ID" value="SDB31636.1"/>
    <property type="molecule type" value="Genomic_DNA"/>
</dbReference>
<reference evidence="10 11" key="1">
    <citation type="submission" date="2016-10" db="EMBL/GenBank/DDBJ databases">
        <authorList>
            <person name="de Groot N.N."/>
        </authorList>
    </citation>
    <scope>NUCLEOTIDE SEQUENCE [LARGE SCALE GENOMIC DNA]</scope>
    <source>
        <strain evidence="10 11">DSM 3217</strain>
    </source>
</reference>
<keyword evidence="10" id="KW-0456">Lyase</keyword>
<dbReference type="Proteomes" id="UP000199228">
    <property type="component" value="Unassembled WGS sequence"/>
</dbReference>
<dbReference type="AlphaFoldDB" id="A0A1G6CFE6"/>
<dbReference type="SUPFAM" id="SSF53383">
    <property type="entry name" value="PLP-dependent transferases"/>
    <property type="match status" value="1"/>
</dbReference>
<keyword evidence="11" id="KW-1185">Reference proteome</keyword>
<dbReference type="GO" id="GO:0005737">
    <property type="term" value="C:cytoplasm"/>
    <property type="evidence" value="ECO:0007669"/>
    <property type="project" value="TreeGrafter"/>
</dbReference>
<dbReference type="PROSITE" id="PS00868">
    <property type="entry name" value="CYS_MET_METAB_PP"/>
    <property type="match status" value="1"/>
</dbReference>
<dbReference type="EC" id="4.4.1.2" evidence="4"/>
<evidence type="ECO:0000256" key="1">
    <source>
        <dbReference type="ARBA" id="ARBA00001933"/>
    </source>
</evidence>
<evidence type="ECO:0000256" key="9">
    <source>
        <dbReference type="RuleBase" id="RU362118"/>
    </source>
</evidence>
<evidence type="ECO:0000256" key="3">
    <source>
        <dbReference type="ARBA" id="ARBA00022898"/>
    </source>
</evidence>
<dbReference type="Pfam" id="PF01053">
    <property type="entry name" value="Cys_Met_Meta_PP"/>
    <property type="match status" value="1"/>
</dbReference>
<dbReference type="OrthoDB" id="9780685at2"/>
<sequence>MAKKENKYKGYDITTQAIHTGTDYDEGTGAVRRPLHMANSYKLPDDLSQVNYSSTDLLMYSRNGNPNQHWLEEKVAALHDADDAIVLGSGVAALHALFWTLLKSGDRVIYPNVSYMAVYRMFHELFNRKFGVETIMVDMTDLDAVKQVITPGTRLVHIETPDNPTNGVTDIEAIAKIAHENGALVSVDNTFASPFNQKPLELGADFVVESLTKFINGHGDAQGGAIISNDLEAMDRIRYEAQVNVGSVISPFNAWQIFRGSVTFPLRMQRINESSQKIAEWLEQRENVTFVSYPGLPSNPGHELAKRQMKNGYGGVISFGVNTDDKTVERFCAALKVVTFAVSLGHDESLIFPQPSYDERINLYPEKFRKGFIRFSVGLEDPDDIIADLDQALKSVGL</sequence>
<feature type="modified residue" description="N6-(pyridoxal phosphate)lysine" evidence="8">
    <location>
        <position position="213"/>
    </location>
</feature>